<evidence type="ECO:0000313" key="2">
    <source>
        <dbReference type="Proteomes" id="UP001589647"/>
    </source>
</evidence>
<keyword evidence="2" id="KW-1185">Reference proteome</keyword>
<organism evidence="1 2">
    <name type="scientific">Nonomuraea spiralis</name>
    <dbReference type="NCBI Taxonomy" id="46182"/>
    <lineage>
        <taxon>Bacteria</taxon>
        <taxon>Bacillati</taxon>
        <taxon>Actinomycetota</taxon>
        <taxon>Actinomycetes</taxon>
        <taxon>Streptosporangiales</taxon>
        <taxon>Streptosporangiaceae</taxon>
        <taxon>Nonomuraea</taxon>
    </lineage>
</organism>
<evidence type="ECO:0000313" key="1">
    <source>
        <dbReference type="EMBL" id="MFB9205438.1"/>
    </source>
</evidence>
<name>A0ABV5ILM6_9ACTN</name>
<reference evidence="1 2" key="1">
    <citation type="submission" date="2024-09" db="EMBL/GenBank/DDBJ databases">
        <authorList>
            <person name="Sun Q."/>
            <person name="Mori K."/>
        </authorList>
    </citation>
    <scope>NUCLEOTIDE SEQUENCE [LARGE SCALE GENOMIC DNA]</scope>
    <source>
        <strain evidence="1 2">CCM 3426</strain>
    </source>
</reference>
<sequence>MFWFVVSDRWDMKVLAAFVAVLLSVVLNGCGVVRTLGAGPSPSPSALLPCPEAAELPTPSPCVTMPSWEQKHADNKSYRQRATLSPEVAAPVAKELRGKFADLRERELRGETHVAKAVRAVAPQGTNVIIRAGGAGSAVVFAIELRGGCVTGFYNERESKVEVGSYIKDGGCLTAPGH</sequence>
<dbReference type="Proteomes" id="UP001589647">
    <property type="component" value="Unassembled WGS sequence"/>
</dbReference>
<evidence type="ECO:0008006" key="3">
    <source>
        <dbReference type="Google" id="ProtNLM"/>
    </source>
</evidence>
<dbReference type="EMBL" id="JBHMEI010000029">
    <property type="protein sequence ID" value="MFB9205438.1"/>
    <property type="molecule type" value="Genomic_DNA"/>
</dbReference>
<comment type="caution">
    <text evidence="1">The sequence shown here is derived from an EMBL/GenBank/DDBJ whole genome shotgun (WGS) entry which is preliminary data.</text>
</comment>
<accession>A0ABV5ILM6</accession>
<protein>
    <recommendedName>
        <fullName evidence="3">Lipoprotein</fullName>
    </recommendedName>
</protein>
<proteinExistence type="predicted"/>
<gene>
    <name evidence="1" type="ORF">ACFFV7_29890</name>
</gene>